<dbReference type="OrthoDB" id="427368at2759"/>
<dbReference type="InterPro" id="IPR015943">
    <property type="entry name" value="WD40/YVTN_repeat-like_dom_sf"/>
</dbReference>
<organism evidence="10 11">
    <name type="scientific">Chlamydomonas incerta</name>
    <dbReference type="NCBI Taxonomy" id="51695"/>
    <lineage>
        <taxon>Eukaryota</taxon>
        <taxon>Viridiplantae</taxon>
        <taxon>Chlorophyta</taxon>
        <taxon>core chlorophytes</taxon>
        <taxon>Chlorophyceae</taxon>
        <taxon>CS clade</taxon>
        <taxon>Chlamydomonadales</taxon>
        <taxon>Chlamydomonadaceae</taxon>
        <taxon>Chlamydomonas</taxon>
    </lineage>
</organism>
<proteinExistence type="predicted"/>
<dbReference type="GO" id="GO:0043596">
    <property type="term" value="C:nuclear replication fork"/>
    <property type="evidence" value="ECO:0007669"/>
    <property type="project" value="TreeGrafter"/>
</dbReference>
<name>A0A835W6W4_CHLIN</name>
<evidence type="ECO:0000256" key="1">
    <source>
        <dbReference type="ARBA" id="ARBA00004123"/>
    </source>
</evidence>
<evidence type="ECO:0000256" key="6">
    <source>
        <dbReference type="SAM" id="MobiDB-lite"/>
    </source>
</evidence>
<dbReference type="AlphaFoldDB" id="A0A835W6W4"/>
<feature type="compositionally biased region" description="Low complexity" evidence="6">
    <location>
        <begin position="428"/>
        <end position="437"/>
    </location>
</feature>
<dbReference type="SUPFAM" id="SSF50978">
    <property type="entry name" value="WD40 repeat-like"/>
    <property type="match status" value="1"/>
</dbReference>
<feature type="compositionally biased region" description="Low complexity" evidence="6">
    <location>
        <begin position="965"/>
        <end position="978"/>
    </location>
</feature>
<keyword evidence="3" id="KW-0677">Repeat</keyword>
<dbReference type="GO" id="GO:0003682">
    <property type="term" value="F:chromatin binding"/>
    <property type="evidence" value="ECO:0007669"/>
    <property type="project" value="TreeGrafter"/>
</dbReference>
<dbReference type="EMBL" id="JAEHOC010000005">
    <property type="protein sequence ID" value="KAG2441670.1"/>
    <property type="molecule type" value="Genomic_DNA"/>
</dbReference>
<keyword evidence="11" id="KW-1185">Reference proteome</keyword>
<dbReference type="InterPro" id="IPR001680">
    <property type="entry name" value="WD40_rpt"/>
</dbReference>
<dbReference type="PANTHER" id="PTHR19932:SF10">
    <property type="entry name" value="WD REPEAT AND HMG-BOX DNA-BINDING PROTEIN 1"/>
    <property type="match status" value="1"/>
</dbReference>
<dbReference type="GO" id="GO:0000278">
    <property type="term" value="P:mitotic cell cycle"/>
    <property type="evidence" value="ECO:0007669"/>
    <property type="project" value="TreeGrafter"/>
</dbReference>
<evidence type="ECO:0000259" key="8">
    <source>
        <dbReference type="Pfam" id="PF20946"/>
    </source>
</evidence>
<dbReference type="Pfam" id="PF24817">
    <property type="entry name" value="WD40_WDHD1_1st"/>
    <property type="match status" value="1"/>
</dbReference>
<dbReference type="InterPro" id="IPR036322">
    <property type="entry name" value="WD40_repeat_dom_sf"/>
</dbReference>
<comment type="caution">
    <text evidence="10">The sequence shown here is derived from an EMBL/GenBank/DDBJ whole genome shotgun (WGS) entry which is preliminary data.</text>
</comment>
<dbReference type="PROSITE" id="PS00678">
    <property type="entry name" value="WD_REPEATS_1"/>
    <property type="match status" value="1"/>
</dbReference>
<feature type="compositionally biased region" description="Low complexity" evidence="6">
    <location>
        <begin position="893"/>
        <end position="914"/>
    </location>
</feature>
<evidence type="ECO:0000256" key="3">
    <source>
        <dbReference type="ARBA" id="ARBA00022737"/>
    </source>
</evidence>
<dbReference type="GO" id="GO:0006261">
    <property type="term" value="P:DNA-templated DNA replication"/>
    <property type="evidence" value="ECO:0007669"/>
    <property type="project" value="TreeGrafter"/>
</dbReference>
<feature type="compositionally biased region" description="Gly residues" evidence="6">
    <location>
        <begin position="939"/>
        <end position="949"/>
    </location>
</feature>
<feature type="region of interest" description="Disordered" evidence="6">
    <location>
        <begin position="993"/>
        <end position="1050"/>
    </location>
</feature>
<comment type="subcellular location">
    <subcellularLocation>
        <location evidence="1">Nucleus</location>
    </subcellularLocation>
</comment>
<evidence type="ECO:0000256" key="4">
    <source>
        <dbReference type="ARBA" id="ARBA00023242"/>
    </source>
</evidence>
<dbReference type="GO" id="GO:0006281">
    <property type="term" value="P:DNA repair"/>
    <property type="evidence" value="ECO:0007669"/>
    <property type="project" value="TreeGrafter"/>
</dbReference>
<gene>
    <name evidence="10" type="ORF">HXX76_003288</name>
</gene>
<dbReference type="PROSITE" id="PS50294">
    <property type="entry name" value="WD_REPEATS_REGION"/>
    <property type="match status" value="1"/>
</dbReference>
<dbReference type="Gene3D" id="2.130.10.10">
    <property type="entry name" value="YVTN repeat-like/Quinoprotein amine dehydrogenase"/>
    <property type="match status" value="2"/>
</dbReference>
<keyword evidence="4" id="KW-0539">Nucleus</keyword>
<dbReference type="SMART" id="SM00320">
    <property type="entry name" value="WD40"/>
    <property type="match status" value="6"/>
</dbReference>
<dbReference type="PROSITE" id="PS50082">
    <property type="entry name" value="WD_REPEATS_2"/>
    <property type="match status" value="1"/>
</dbReference>
<feature type="domain" description="WDHD1/CFT4 helical bundle" evidence="8">
    <location>
        <begin position="794"/>
        <end position="875"/>
    </location>
</feature>
<feature type="region of interest" description="Disordered" evidence="6">
    <location>
        <begin position="373"/>
        <end position="437"/>
    </location>
</feature>
<feature type="region of interest" description="Disordered" evidence="6">
    <location>
        <begin position="893"/>
        <end position="978"/>
    </location>
</feature>
<dbReference type="Pfam" id="PF12341">
    <property type="entry name" value="Mcl1_mid"/>
    <property type="match status" value="1"/>
</dbReference>
<dbReference type="Pfam" id="PF20946">
    <property type="entry name" value="Ctf4_C"/>
    <property type="match status" value="1"/>
</dbReference>
<feature type="compositionally biased region" description="Low complexity" evidence="6">
    <location>
        <begin position="390"/>
        <end position="402"/>
    </location>
</feature>
<feature type="compositionally biased region" description="Gly residues" evidence="6">
    <location>
        <begin position="412"/>
        <end position="424"/>
    </location>
</feature>
<protein>
    <recommendedName>
        <fullName evidence="12">Minichromosome loss protein Mcl1 middle region domain-containing protein</fullName>
    </recommendedName>
</protein>
<sequence>MAPPKVKDVHLKLQTGHGPGQTSIAYANTPKEISLVTSGADGRVYLRDALILEPQCSCKVDTPPATILAVDPKGKYVAVGDDSYVKLYKLPSLTLERSACRFNLTLRALSFSPDGTKLAAAGDDNLIKLVEVKDGSVYRSLNCDDYVLALAWDPDAAYLAATLRTGGLVVYDTASGRLEKRLDAQCERVDYSSLRRHAPSWHPDGGSVLAVPVGAEGDVALHERLSWEATGYLSGEHRKAVNIVAFSPNGVYAATAGQDKRLVVWDVNSVTAVAAATADEVMSGLVWRPDGNELAMVGESGGVGVWSGVVPKEMPGPAVSAAELERLQREQERLADLRKRGEKAEREAEGAELVPPEGGEIREEVIEEMQVEEAGGGGAAGGGEDGGAGAKTAGAGETAEAADGAEGDDGAEGGSGRGGRGHSGVNGRPAVRTQTTVRTVVRTVVAPPAGPAPQPAFQPGATPAEPGRPRFLCYSLLGSVSSRPVDDHHVIEVLFHDSSRFSSRVPLLTDYYGFTKAALGDKGVVYSSPAVKPDPAEAAAAAAEGGAAAGVPSLVMFRPFDPWAPNSDWTATLAEGEEALCLATGSTFVAVATSRQLLRLFTLGGAQQAVLRLEGQPVAMVASGGQLAVAWHSGPPNPHTKSQALSLSLYDTLSLVCVFSQPLPLSPGASLTWLGFAEDTGVPAAADSDGVVCVRTPDFGGRWVPVFEPPAARRASEVLWPVGLSSEQLYAVVCKPAEPRPQVTPRPFYTPMDLCPPVLALDGGAGAAAEWEAKALLEAVKLSVLRARLEAAEMSGQVEEASDLRHLKNQGEAKHDAALLKAFQKFVRAERHSRALEVAAMLNMCKSLSGAVAVANHHQARGLAERIAVVLEQKQAIMAANEALVPGHMDTYAQQHHQQHHQAAAEAAEQHQAAPAGRSYTPIPFARRGGGVESAAGELGQGGQAGGSGAAARGTQPLGPADLNAGTAADGGASGAADRGGLTPFADVVTAPGSAGLSTGPKSGRGLPTPNTLLQAATAKPDPGSDSHKRKQPGAAFNNPFARKAAKLGK</sequence>
<evidence type="ECO:0000259" key="9">
    <source>
        <dbReference type="Pfam" id="PF24817"/>
    </source>
</evidence>
<dbReference type="InterPro" id="IPR022100">
    <property type="entry name" value="WDHD1/CFT4_beta-prop_2nd"/>
</dbReference>
<feature type="compositionally biased region" description="Basic and acidic residues" evidence="6">
    <location>
        <begin position="337"/>
        <end position="349"/>
    </location>
</feature>
<reference evidence="10" key="1">
    <citation type="journal article" date="2020" name="bioRxiv">
        <title>Comparative genomics of Chlamydomonas.</title>
        <authorList>
            <person name="Craig R.J."/>
            <person name="Hasan A.R."/>
            <person name="Ness R.W."/>
            <person name="Keightley P.D."/>
        </authorList>
    </citation>
    <scope>NUCLEOTIDE SEQUENCE</scope>
    <source>
        <strain evidence="10">SAG 7.73</strain>
    </source>
</reference>
<feature type="domain" description="WDHD1/CFT4 second beta-propeller" evidence="7">
    <location>
        <begin position="456"/>
        <end position="758"/>
    </location>
</feature>
<accession>A0A835W6W4</accession>
<evidence type="ECO:0000313" key="11">
    <source>
        <dbReference type="Proteomes" id="UP000650467"/>
    </source>
</evidence>
<evidence type="ECO:0000313" key="10">
    <source>
        <dbReference type="EMBL" id="KAG2441670.1"/>
    </source>
</evidence>
<dbReference type="InterPro" id="IPR048591">
    <property type="entry name" value="WDHD1/CFT4_hel"/>
</dbReference>
<dbReference type="InterPro" id="IPR057646">
    <property type="entry name" value="WD40_WDHD1_1st"/>
</dbReference>
<evidence type="ECO:0000259" key="7">
    <source>
        <dbReference type="Pfam" id="PF12341"/>
    </source>
</evidence>
<feature type="region of interest" description="Disordered" evidence="6">
    <location>
        <begin position="337"/>
        <end position="360"/>
    </location>
</feature>
<evidence type="ECO:0000256" key="5">
    <source>
        <dbReference type="PROSITE-ProRule" id="PRU00221"/>
    </source>
</evidence>
<evidence type="ECO:0008006" key="12">
    <source>
        <dbReference type="Google" id="ProtNLM"/>
    </source>
</evidence>
<feature type="compositionally biased region" description="Gly residues" evidence="6">
    <location>
        <begin position="374"/>
        <end position="389"/>
    </location>
</feature>
<feature type="repeat" description="WD" evidence="5">
    <location>
        <begin position="234"/>
        <end position="275"/>
    </location>
</feature>
<dbReference type="PANTHER" id="PTHR19932">
    <property type="entry name" value="WD REPEAT AND HMG-BOX DNA BINDING PROTEIN"/>
    <property type="match status" value="1"/>
</dbReference>
<evidence type="ECO:0000256" key="2">
    <source>
        <dbReference type="ARBA" id="ARBA00022574"/>
    </source>
</evidence>
<dbReference type="InterPro" id="IPR019775">
    <property type="entry name" value="WD40_repeat_CS"/>
</dbReference>
<keyword evidence="2 5" id="KW-0853">WD repeat</keyword>
<feature type="domain" description="WDHD1 first WD40" evidence="9">
    <location>
        <begin position="15"/>
        <end position="305"/>
    </location>
</feature>
<dbReference type="Proteomes" id="UP000650467">
    <property type="component" value="Unassembled WGS sequence"/>
</dbReference>